<dbReference type="AlphaFoldDB" id="A0A5D0I4B9"/>
<accession>A0A5D0I4B9</accession>
<proteinExistence type="predicted"/>
<gene>
    <name evidence="1" type="ORF">FUA24_09470</name>
</gene>
<name>A0A5D0I4B9_9FLAO</name>
<reference evidence="1 2" key="1">
    <citation type="submission" date="2019-08" db="EMBL/GenBank/DDBJ databases">
        <title>Seonamhaeicola sediminis sp. nov., isolated from marine sediment.</title>
        <authorList>
            <person name="Cao W.R."/>
        </authorList>
    </citation>
    <scope>NUCLEOTIDE SEQUENCE [LARGE SCALE GENOMIC DNA]</scope>
    <source>
        <strain evidence="1 2">B011</strain>
    </source>
</reference>
<dbReference type="EMBL" id="VSDQ01000577">
    <property type="protein sequence ID" value="TYA78573.1"/>
    <property type="molecule type" value="Genomic_DNA"/>
</dbReference>
<sequence>MRRIFSSVYRCLFLLFFLCSFLHIQKLNAQFELEWESNHNFKGISSITFGGTNNVYVMSINGDAKADVVKAFELNGDSQGATLRINKTLSAGSGSRILKLPEIFIQNKFIHKTVKLKKNIIIDKTDAKYWYNELTLFDKSGKELSTVDFEAPNRISKISNIFYDNSHFYLIGTKGHNLDVAQRSEPIVFMVKLNYNGDIIWERTVHIPFPYNEKINNLSLYRNDYMTIREVDSKIDIIYLNKQYEYTLSTINKEGSVLKVNQFKKGENSIKAIELNKDLTKVFSYSDKKQKKLEKEHQKKQFEIESIITNTGEYNSKVVSESLYKKGVILDISYYDDALFVYYKEEKKKEEPKYFLGKFNEDFKLISKIEITEQLKGKLSKKATLFTADNMAFISHKSNMLVFNCNDLSMDWSFPNSDLKGIDHVIYAKGKLLVVLNGGAFGAAKYSFFNHIKD</sequence>
<keyword evidence="2" id="KW-1185">Reference proteome</keyword>
<organism evidence="1 2">
    <name type="scientific">Seonamhaeicola marinus</name>
    <dbReference type="NCBI Taxonomy" id="1912246"/>
    <lineage>
        <taxon>Bacteria</taxon>
        <taxon>Pseudomonadati</taxon>
        <taxon>Bacteroidota</taxon>
        <taxon>Flavobacteriia</taxon>
        <taxon>Flavobacteriales</taxon>
        <taxon>Flavobacteriaceae</taxon>
    </lineage>
</organism>
<comment type="caution">
    <text evidence="1">The sequence shown here is derived from an EMBL/GenBank/DDBJ whole genome shotgun (WGS) entry which is preliminary data.</text>
</comment>
<evidence type="ECO:0000313" key="2">
    <source>
        <dbReference type="Proteomes" id="UP000323930"/>
    </source>
</evidence>
<evidence type="ECO:0000313" key="1">
    <source>
        <dbReference type="EMBL" id="TYA78573.1"/>
    </source>
</evidence>
<dbReference type="Proteomes" id="UP000323930">
    <property type="component" value="Unassembled WGS sequence"/>
</dbReference>
<dbReference type="RefSeq" id="WP_148541705.1">
    <property type="nucleotide sequence ID" value="NZ_VSDQ01000577.1"/>
</dbReference>
<protein>
    <submittedName>
        <fullName evidence="1">Uncharacterized protein</fullName>
    </submittedName>
</protein>